<dbReference type="InterPro" id="IPR005225">
    <property type="entry name" value="Small_GTP-bd"/>
</dbReference>
<evidence type="ECO:0000256" key="4">
    <source>
        <dbReference type="ARBA" id="ARBA00022481"/>
    </source>
</evidence>
<keyword evidence="8" id="KW-0449">Lipoprotein</keyword>
<reference evidence="10" key="1">
    <citation type="submission" date="2020-04" db="EMBL/GenBank/DDBJ databases">
        <authorList>
            <person name="Alioto T."/>
            <person name="Alioto T."/>
            <person name="Gomez Garrido J."/>
        </authorList>
    </citation>
    <scope>NUCLEOTIDE SEQUENCE</scope>
    <source>
        <strain evidence="10">A484AB</strain>
    </source>
</reference>
<evidence type="ECO:0000256" key="8">
    <source>
        <dbReference type="ARBA" id="ARBA00023288"/>
    </source>
</evidence>
<keyword evidence="4" id="KW-0488">Methylation</keyword>
<keyword evidence="6" id="KW-0342">GTP-binding</keyword>
<evidence type="ECO:0000256" key="7">
    <source>
        <dbReference type="ARBA" id="ARBA00023136"/>
    </source>
</evidence>
<protein>
    <submittedName>
        <fullName evidence="10">Ras-like GTP-binding Rho1 isoform X2</fullName>
    </submittedName>
</protein>
<keyword evidence="9" id="KW-0636">Prenylation</keyword>
<dbReference type="PROSITE" id="PS51419">
    <property type="entry name" value="RAB"/>
    <property type="match status" value="1"/>
</dbReference>
<organism evidence="10 11">
    <name type="scientific">Paramuricea clavata</name>
    <name type="common">Red gorgonian</name>
    <name type="synonym">Violescent sea-whip</name>
    <dbReference type="NCBI Taxonomy" id="317549"/>
    <lineage>
        <taxon>Eukaryota</taxon>
        <taxon>Metazoa</taxon>
        <taxon>Cnidaria</taxon>
        <taxon>Anthozoa</taxon>
        <taxon>Octocorallia</taxon>
        <taxon>Malacalcyonacea</taxon>
        <taxon>Plexauridae</taxon>
        <taxon>Paramuricea</taxon>
    </lineage>
</organism>
<dbReference type="CDD" id="cd00157">
    <property type="entry name" value="Rho"/>
    <property type="match status" value="1"/>
</dbReference>
<dbReference type="PRINTS" id="PR00449">
    <property type="entry name" value="RASTRNSFRMNG"/>
</dbReference>
<dbReference type="EMBL" id="CACRXK020007560">
    <property type="protein sequence ID" value="CAB4012565.1"/>
    <property type="molecule type" value="Genomic_DNA"/>
</dbReference>
<dbReference type="Gene3D" id="3.40.50.300">
    <property type="entry name" value="P-loop containing nucleotide triphosphate hydrolases"/>
    <property type="match status" value="1"/>
</dbReference>
<proteinExistence type="inferred from homology"/>
<evidence type="ECO:0000256" key="2">
    <source>
        <dbReference type="ARBA" id="ARBA00010142"/>
    </source>
</evidence>
<evidence type="ECO:0000256" key="9">
    <source>
        <dbReference type="ARBA" id="ARBA00023289"/>
    </source>
</evidence>
<dbReference type="SMART" id="SM00173">
    <property type="entry name" value="RAS"/>
    <property type="match status" value="1"/>
</dbReference>
<dbReference type="PROSITE" id="PS51421">
    <property type="entry name" value="RAS"/>
    <property type="match status" value="1"/>
</dbReference>
<dbReference type="SMART" id="SM00175">
    <property type="entry name" value="RAB"/>
    <property type="match status" value="1"/>
</dbReference>
<gene>
    <name evidence="10" type="ORF">PACLA_8A087898</name>
</gene>
<keyword evidence="7" id="KW-0472">Membrane</keyword>
<dbReference type="NCBIfam" id="TIGR00231">
    <property type="entry name" value="small_GTP"/>
    <property type="match status" value="1"/>
</dbReference>
<dbReference type="PANTHER" id="PTHR24072">
    <property type="entry name" value="RHO FAMILY GTPASE"/>
    <property type="match status" value="1"/>
</dbReference>
<dbReference type="SMART" id="SM00174">
    <property type="entry name" value="RHO"/>
    <property type="match status" value="1"/>
</dbReference>
<evidence type="ECO:0000313" key="10">
    <source>
        <dbReference type="EMBL" id="CAB4012565.1"/>
    </source>
</evidence>
<evidence type="ECO:0000256" key="6">
    <source>
        <dbReference type="ARBA" id="ARBA00023134"/>
    </source>
</evidence>
<keyword evidence="11" id="KW-1185">Reference proteome</keyword>
<dbReference type="OrthoDB" id="8830751at2759"/>
<comment type="similarity">
    <text evidence="2">Belongs to the small GTPase superfamily. Rho family.</text>
</comment>
<dbReference type="Pfam" id="PF00071">
    <property type="entry name" value="Ras"/>
    <property type="match status" value="1"/>
</dbReference>
<keyword evidence="5" id="KW-0547">Nucleotide-binding</keyword>
<comment type="subcellular location">
    <subcellularLocation>
        <location evidence="1">Cell membrane</location>
        <topology evidence="1">Lipid-anchor</topology>
        <orientation evidence="1">Cytoplasmic side</orientation>
    </subcellularLocation>
</comment>
<dbReference type="GO" id="GO:0007264">
    <property type="term" value="P:small GTPase-mediated signal transduction"/>
    <property type="evidence" value="ECO:0007669"/>
    <property type="project" value="InterPro"/>
</dbReference>
<dbReference type="GO" id="GO:0005886">
    <property type="term" value="C:plasma membrane"/>
    <property type="evidence" value="ECO:0007669"/>
    <property type="project" value="UniProtKB-SubCell"/>
</dbReference>
<dbReference type="InterPro" id="IPR001806">
    <property type="entry name" value="Small_GTPase"/>
</dbReference>
<feature type="non-terminal residue" evidence="10">
    <location>
        <position position="1"/>
    </location>
</feature>
<evidence type="ECO:0000256" key="1">
    <source>
        <dbReference type="ARBA" id="ARBA00004342"/>
    </source>
</evidence>
<evidence type="ECO:0000256" key="5">
    <source>
        <dbReference type="ARBA" id="ARBA00022741"/>
    </source>
</evidence>
<evidence type="ECO:0000313" key="11">
    <source>
        <dbReference type="Proteomes" id="UP001152795"/>
    </source>
</evidence>
<dbReference type="AlphaFoldDB" id="A0A7D9ELW4"/>
<dbReference type="GO" id="GO:0005525">
    <property type="term" value="F:GTP binding"/>
    <property type="evidence" value="ECO:0007669"/>
    <property type="project" value="UniProtKB-KW"/>
</dbReference>
<dbReference type="FunFam" id="3.40.50.300:FF:000983">
    <property type="entry name" value="Rho family GTPase"/>
    <property type="match status" value="1"/>
</dbReference>
<dbReference type="InterPro" id="IPR003578">
    <property type="entry name" value="Small_GTPase_Rho"/>
</dbReference>
<sequence length="214" mass="24620">SVASITYKINPPMTSSKPKRVKLTIVGDGSTGKTCLLMVFKDEKFPSEYVPTVFENYVKYLTYETKPIELVLWDTAGQEDYDSIRPLSYPDTDVILLCYSMDIRESFDNILTKWHTELKWYCPKVPVILTGLKKDLRTEAVRYSDIQNGNETDFISSEEGKKMAEQIGAADFLECSSLKREGVNEVFDSAIRATLKCRKKMKYRLRKYVCFIPV</sequence>
<dbReference type="SUPFAM" id="SSF52540">
    <property type="entry name" value="P-loop containing nucleoside triphosphate hydrolases"/>
    <property type="match status" value="1"/>
</dbReference>
<comment type="caution">
    <text evidence="10">The sequence shown here is derived from an EMBL/GenBank/DDBJ whole genome shotgun (WGS) entry which is preliminary data.</text>
</comment>
<dbReference type="GO" id="GO:0003924">
    <property type="term" value="F:GTPase activity"/>
    <property type="evidence" value="ECO:0007669"/>
    <property type="project" value="InterPro"/>
</dbReference>
<dbReference type="Proteomes" id="UP001152795">
    <property type="component" value="Unassembled WGS sequence"/>
</dbReference>
<accession>A0A7D9ELW4</accession>
<dbReference type="PROSITE" id="PS51420">
    <property type="entry name" value="RHO"/>
    <property type="match status" value="1"/>
</dbReference>
<name>A0A7D9ELW4_PARCT</name>
<dbReference type="InterPro" id="IPR027417">
    <property type="entry name" value="P-loop_NTPase"/>
</dbReference>
<evidence type="ECO:0000256" key="3">
    <source>
        <dbReference type="ARBA" id="ARBA00022475"/>
    </source>
</evidence>
<keyword evidence="3" id="KW-1003">Cell membrane</keyword>